<comment type="subcellular location">
    <subcellularLocation>
        <location evidence="1">Cytoplasm</location>
        <location evidence="1">Cytoskeleton</location>
        <location evidence="1">Spindle</location>
    </subcellularLocation>
</comment>
<keyword evidence="3" id="KW-0963">Cytoplasm</keyword>
<keyword evidence="5" id="KW-0493">Microtubule</keyword>
<sequence length="289" mass="33379">MDPSSPIGSPLLSPAKARQQAIQAKDWAYVNSWLSRRYAPKPVPNFERNEDTLRTLLALAAANDAADEEATLLHHAREEAIREFKSREDTGDRKKEELLDEVEYYLDDIGARNLDDLAETTATLGTLTAESIDIGQSIIELTKEEFDTQDQVSRVETLRKYLDKKLALLREQLENLESDKVYEIPPDLPSLTAEWTRETKLLTAKIGEYQDRITSLERNKAKGPTIEELIMEEENVIKLKETVKKLETRVRAFHDLPKNIEGARDQYKQLEWELDQFTRQRDSMFERKS</sequence>
<evidence type="ECO:0000256" key="10">
    <source>
        <dbReference type="SAM" id="Coils"/>
    </source>
</evidence>
<dbReference type="PANTHER" id="PTHR31570">
    <property type="entry name" value="HAUS AUGMIN-LIKE COMPLEX SUBUNIT 1"/>
    <property type="match status" value="1"/>
</dbReference>
<dbReference type="GO" id="GO:0005819">
    <property type="term" value="C:spindle"/>
    <property type="evidence" value="ECO:0007669"/>
    <property type="project" value="UniProtKB-SubCell"/>
</dbReference>
<dbReference type="GO" id="GO:0051225">
    <property type="term" value="P:spindle assembly"/>
    <property type="evidence" value="ECO:0007669"/>
    <property type="project" value="InterPro"/>
</dbReference>
<dbReference type="GO" id="GO:0051301">
    <property type="term" value="P:cell division"/>
    <property type="evidence" value="ECO:0007669"/>
    <property type="project" value="UniProtKB-KW"/>
</dbReference>
<evidence type="ECO:0000256" key="2">
    <source>
        <dbReference type="ARBA" id="ARBA00005479"/>
    </source>
</evidence>
<feature type="coiled-coil region" evidence="10">
    <location>
        <begin position="229"/>
        <end position="287"/>
    </location>
</feature>
<keyword evidence="12" id="KW-1185">Reference proteome</keyword>
<accession>A0A3A2ZW68</accession>
<evidence type="ECO:0000256" key="3">
    <source>
        <dbReference type="ARBA" id="ARBA00022490"/>
    </source>
</evidence>
<dbReference type="OrthoDB" id="5372507at2759"/>
<protein>
    <recommendedName>
        <fullName evidence="13">HAUS augmin-like complex subunit 1</fullName>
    </recommendedName>
</protein>
<gene>
    <name evidence="11" type="ORF">PHISCL_00417</name>
</gene>
<evidence type="ECO:0000256" key="7">
    <source>
        <dbReference type="ARBA" id="ARBA00023054"/>
    </source>
</evidence>
<dbReference type="GO" id="GO:0005829">
    <property type="term" value="C:cytosol"/>
    <property type="evidence" value="ECO:0007669"/>
    <property type="project" value="TreeGrafter"/>
</dbReference>
<evidence type="ECO:0000256" key="1">
    <source>
        <dbReference type="ARBA" id="ARBA00004186"/>
    </source>
</evidence>
<comment type="caution">
    <text evidence="11">The sequence shown here is derived from an EMBL/GenBank/DDBJ whole genome shotgun (WGS) entry which is preliminary data.</text>
</comment>
<evidence type="ECO:0000256" key="6">
    <source>
        <dbReference type="ARBA" id="ARBA00022776"/>
    </source>
</evidence>
<dbReference type="EMBL" id="MVGC01000006">
    <property type="protein sequence ID" value="RJE27286.1"/>
    <property type="molecule type" value="Genomic_DNA"/>
</dbReference>
<evidence type="ECO:0000256" key="9">
    <source>
        <dbReference type="ARBA" id="ARBA00023306"/>
    </source>
</evidence>
<name>A0A3A2ZW68_9EURO</name>
<keyword evidence="4" id="KW-0132">Cell division</keyword>
<evidence type="ECO:0000256" key="4">
    <source>
        <dbReference type="ARBA" id="ARBA00022618"/>
    </source>
</evidence>
<keyword evidence="7 10" id="KW-0175">Coiled coil</keyword>
<evidence type="ECO:0000256" key="5">
    <source>
        <dbReference type="ARBA" id="ARBA00022701"/>
    </source>
</evidence>
<dbReference type="InterPro" id="IPR026243">
    <property type="entry name" value="HAUS1"/>
</dbReference>
<evidence type="ECO:0000313" key="12">
    <source>
        <dbReference type="Proteomes" id="UP000266188"/>
    </source>
</evidence>
<evidence type="ECO:0000313" key="11">
    <source>
        <dbReference type="EMBL" id="RJE27286.1"/>
    </source>
</evidence>
<dbReference type="STRING" id="2070753.A0A3A2ZW68"/>
<organism evidence="11 12">
    <name type="scientific">Aspergillus sclerotialis</name>
    <dbReference type="NCBI Taxonomy" id="2070753"/>
    <lineage>
        <taxon>Eukaryota</taxon>
        <taxon>Fungi</taxon>
        <taxon>Dikarya</taxon>
        <taxon>Ascomycota</taxon>
        <taxon>Pezizomycotina</taxon>
        <taxon>Eurotiomycetes</taxon>
        <taxon>Eurotiomycetidae</taxon>
        <taxon>Eurotiales</taxon>
        <taxon>Aspergillaceae</taxon>
        <taxon>Aspergillus</taxon>
        <taxon>Aspergillus subgen. Polypaecilum</taxon>
    </lineage>
</organism>
<reference evidence="12" key="1">
    <citation type="submission" date="2017-02" db="EMBL/GenBank/DDBJ databases">
        <authorList>
            <person name="Tafer H."/>
            <person name="Lopandic K."/>
        </authorList>
    </citation>
    <scope>NUCLEOTIDE SEQUENCE [LARGE SCALE GENOMIC DNA]</scope>
    <source>
        <strain evidence="12">CBS 366.77</strain>
    </source>
</reference>
<dbReference type="AlphaFoldDB" id="A0A3A2ZW68"/>
<keyword evidence="6" id="KW-0498">Mitosis</keyword>
<evidence type="ECO:0000256" key="8">
    <source>
        <dbReference type="ARBA" id="ARBA00023212"/>
    </source>
</evidence>
<keyword evidence="9" id="KW-0131">Cell cycle</keyword>
<keyword evidence="8" id="KW-0206">Cytoskeleton</keyword>
<evidence type="ECO:0008006" key="13">
    <source>
        <dbReference type="Google" id="ProtNLM"/>
    </source>
</evidence>
<dbReference type="Pfam" id="PF25762">
    <property type="entry name" value="HAUS1"/>
    <property type="match status" value="1"/>
</dbReference>
<comment type="similarity">
    <text evidence="2">Belongs to the HAUS1 family.</text>
</comment>
<dbReference type="Proteomes" id="UP000266188">
    <property type="component" value="Unassembled WGS sequence"/>
</dbReference>
<proteinExistence type="inferred from homology"/>
<dbReference type="GO" id="GO:0005874">
    <property type="term" value="C:microtubule"/>
    <property type="evidence" value="ECO:0007669"/>
    <property type="project" value="UniProtKB-KW"/>
</dbReference>
<dbReference type="PANTHER" id="PTHR31570:SF1">
    <property type="entry name" value="HAUS AUGMIN-LIKE COMPLEX SUBUNIT 1"/>
    <property type="match status" value="1"/>
</dbReference>
<dbReference type="GO" id="GO:0070652">
    <property type="term" value="C:HAUS complex"/>
    <property type="evidence" value="ECO:0007669"/>
    <property type="project" value="InterPro"/>
</dbReference>